<evidence type="ECO:0000256" key="4">
    <source>
        <dbReference type="ARBA" id="ARBA00022833"/>
    </source>
</evidence>
<dbReference type="SUPFAM" id="SSF57889">
    <property type="entry name" value="Cysteine-rich domain"/>
    <property type="match status" value="6"/>
</dbReference>
<dbReference type="InterPro" id="IPR002219">
    <property type="entry name" value="PKC_DAG/PE"/>
</dbReference>
<sequence>MHRLSVGRRVQDINHPSHHHPLHEWDLGTDINRPEIICRGCNRDSADVYCPEEGCEYFLHTFCSDLGRLNNYSHVDHPLHPQHPLTCHFDSFPNDQTEFVCSFCKETKTSGCFLLHCAHCDFYLDFYCALNFELNKTLFSQYQFPHFLHPYHSHNFSPYHPLDFGFKSACRACGLKIGYNELVLKCSGLNCMYYLHVHCFRLPKKMKHPLHPQHTLTLLEGPQLPKVDPKVDDAINLAPGRHISSTRFHCNACQHSFTNKFVLHCKQCPEFNLDIGCAYINPNFKFDGHDHLLAYIDSYRGLRDRCAVCNALFGFRGKVYRCVDCNFNVHKACLSLPLSVDYEDHVHPFTLITSLNEDEDGKYYCDVCEERREPNHGLYCCVECGPSFVAHFECVLPPSYTEGNPPWMSNFPRVIKLMAESRALFLATAGENQLISKLDMKIEKMREMLKQLLDERHRENVTEKLDKLEKSNAEAEGHYYLINHPLQPQHPLNPRLDTNQFECSFCGKTTTYQFFHCARCDFYLDLFCYHFFRDVFRDKLRDYYFQHFLHGPETSNYNIISHHLSPCAITRSNGDFNNICEGCGLHIPIGSFVFNCLAQSCRSYFLHVKCSQVPKEMNHPFHPQHSLTLLQRVPHQLDSSQDLPCFCSACCKRIDDFRFFLRCSDCNFNLDILCSFRKADVKCHHHEDHDLLYLHDTADPVNEFLCSVCNTLSDAADFYRCVECNVNIHPGCLSLPTEVNSDFHVHPFILTSSIKEGDDHDDSRTYYCDICEERRDPAHATYSSQECHLDAHFKCVLPPESIPPLTFLPREPEHDLYYLSNKEIERKGEIITTADKALLQNVISELSTEMTKMREVESIVHLKTSLHKKLEDKLYLSSKKIERKGEITTTDKAFLQKAIISELNMEMAKIGGVVIELHKKVQSVEVTEEIEQLEESHAKAEKEEAEQSGLELMREELITPPASPTVGLQEGKSPSERFSRFRSLQEIYEVTKNQDDLTLFCLFATCEPVNFQEAMEDKN</sequence>
<dbReference type="Gene3D" id="3.30.40.10">
    <property type="entry name" value="Zinc/RING finger domain, C3HC4 (zinc finger)"/>
    <property type="match status" value="1"/>
</dbReference>
<name>A0A978UKF0_ZIZJJ</name>
<keyword evidence="2" id="KW-0677">Repeat</keyword>
<dbReference type="InterPro" id="IPR019786">
    <property type="entry name" value="Zinc_finger_PHD-type_CS"/>
</dbReference>
<keyword evidence="5" id="KW-0175">Coiled coil</keyword>
<dbReference type="AlphaFoldDB" id="A0A978UKF0"/>
<dbReference type="Pfam" id="PF00130">
    <property type="entry name" value="C1_1"/>
    <property type="match status" value="1"/>
</dbReference>
<accession>A0A978UKF0</accession>
<organism evidence="7 8">
    <name type="scientific">Ziziphus jujuba var. spinosa</name>
    <dbReference type="NCBI Taxonomy" id="714518"/>
    <lineage>
        <taxon>Eukaryota</taxon>
        <taxon>Viridiplantae</taxon>
        <taxon>Streptophyta</taxon>
        <taxon>Embryophyta</taxon>
        <taxon>Tracheophyta</taxon>
        <taxon>Spermatophyta</taxon>
        <taxon>Magnoliopsida</taxon>
        <taxon>eudicotyledons</taxon>
        <taxon>Gunneridae</taxon>
        <taxon>Pentapetalae</taxon>
        <taxon>rosids</taxon>
        <taxon>fabids</taxon>
        <taxon>Rosales</taxon>
        <taxon>Rhamnaceae</taxon>
        <taxon>Paliureae</taxon>
        <taxon>Ziziphus</taxon>
    </lineage>
</organism>
<comment type="caution">
    <text evidence="7">The sequence shown here is derived from an EMBL/GenBank/DDBJ whole genome shotgun (WGS) entry which is preliminary data.</text>
</comment>
<feature type="coiled-coil region" evidence="5">
    <location>
        <begin position="435"/>
        <end position="478"/>
    </location>
</feature>
<keyword evidence="3" id="KW-0863">Zinc-finger</keyword>
<evidence type="ECO:0000259" key="6">
    <source>
        <dbReference type="PROSITE" id="PS50081"/>
    </source>
</evidence>
<evidence type="ECO:0000256" key="2">
    <source>
        <dbReference type="ARBA" id="ARBA00022737"/>
    </source>
</evidence>
<dbReference type="PANTHER" id="PTHR46288">
    <property type="entry name" value="PHORBOL-ESTER/DAG-TYPE DOMAIN-CONTAINING PROTEIN"/>
    <property type="match status" value="1"/>
</dbReference>
<proteinExistence type="predicted"/>
<evidence type="ECO:0000256" key="1">
    <source>
        <dbReference type="ARBA" id="ARBA00022723"/>
    </source>
</evidence>
<dbReference type="InterPro" id="IPR004146">
    <property type="entry name" value="DC1"/>
</dbReference>
<dbReference type="EMBL" id="JAEACU010000010">
    <property type="protein sequence ID" value="KAH7515302.1"/>
    <property type="molecule type" value="Genomic_DNA"/>
</dbReference>
<dbReference type="InterPro" id="IPR000433">
    <property type="entry name" value="Znf_ZZ"/>
</dbReference>
<dbReference type="SMART" id="SM00249">
    <property type="entry name" value="PHD"/>
    <property type="match status" value="4"/>
</dbReference>
<feature type="coiled-coil region" evidence="5">
    <location>
        <begin position="923"/>
        <end position="950"/>
    </location>
</feature>
<dbReference type="Pfam" id="PF00569">
    <property type="entry name" value="ZZ"/>
    <property type="match status" value="1"/>
</dbReference>
<dbReference type="InterPro" id="IPR001965">
    <property type="entry name" value="Znf_PHD"/>
</dbReference>
<protein>
    <recommendedName>
        <fullName evidence="6">Phorbol-ester/DAG-type domain-containing protein</fullName>
    </recommendedName>
</protein>
<dbReference type="PROSITE" id="PS01359">
    <property type="entry name" value="ZF_PHD_1"/>
    <property type="match status" value="1"/>
</dbReference>
<evidence type="ECO:0000313" key="8">
    <source>
        <dbReference type="Proteomes" id="UP000813462"/>
    </source>
</evidence>
<dbReference type="InterPro" id="IPR046349">
    <property type="entry name" value="C1-like_sf"/>
</dbReference>
<dbReference type="SMART" id="SM00109">
    <property type="entry name" value="C1"/>
    <property type="match status" value="3"/>
</dbReference>
<dbReference type="PANTHER" id="PTHR46288:SF27">
    <property type="entry name" value="CYSTEINE_HISTIDINE-RICH C1 DOMAIN FAMILY PROTEIN"/>
    <property type="match status" value="1"/>
</dbReference>
<dbReference type="Proteomes" id="UP000813462">
    <property type="component" value="Unassembled WGS sequence"/>
</dbReference>
<dbReference type="GO" id="GO:0008270">
    <property type="term" value="F:zinc ion binding"/>
    <property type="evidence" value="ECO:0007669"/>
    <property type="project" value="UniProtKB-KW"/>
</dbReference>
<dbReference type="InterPro" id="IPR013083">
    <property type="entry name" value="Znf_RING/FYVE/PHD"/>
</dbReference>
<dbReference type="PROSITE" id="PS50081">
    <property type="entry name" value="ZF_DAG_PE_2"/>
    <property type="match status" value="1"/>
</dbReference>
<dbReference type="Gene3D" id="3.30.60.20">
    <property type="match status" value="1"/>
</dbReference>
<evidence type="ECO:0000256" key="3">
    <source>
        <dbReference type="ARBA" id="ARBA00022771"/>
    </source>
</evidence>
<dbReference type="Pfam" id="PF03107">
    <property type="entry name" value="C1_2"/>
    <property type="match status" value="2"/>
</dbReference>
<reference evidence="7" key="1">
    <citation type="journal article" date="2021" name="Front. Plant Sci.">
        <title>Chromosome-Scale Genome Assembly for Chinese Sour Jujube and Insights Into Its Genome Evolution and Domestication Signature.</title>
        <authorList>
            <person name="Shen L.-Y."/>
            <person name="Luo H."/>
            <person name="Wang X.-L."/>
            <person name="Wang X.-M."/>
            <person name="Qiu X.-J."/>
            <person name="Liu H."/>
            <person name="Zhou S.-S."/>
            <person name="Jia K.-H."/>
            <person name="Nie S."/>
            <person name="Bao Y.-T."/>
            <person name="Zhang R.-G."/>
            <person name="Yun Q.-Z."/>
            <person name="Chai Y.-H."/>
            <person name="Lu J.-Y."/>
            <person name="Li Y."/>
            <person name="Zhao S.-W."/>
            <person name="Mao J.-F."/>
            <person name="Jia S.-G."/>
            <person name="Mao Y.-M."/>
        </authorList>
    </citation>
    <scope>NUCLEOTIDE SEQUENCE</scope>
    <source>
        <strain evidence="7">AT0</strain>
        <tissue evidence="7">Leaf</tissue>
    </source>
</reference>
<evidence type="ECO:0000313" key="7">
    <source>
        <dbReference type="EMBL" id="KAH7515302.1"/>
    </source>
</evidence>
<feature type="domain" description="Phorbol-ester/DAG-type" evidence="6">
    <location>
        <begin position="290"/>
        <end position="341"/>
    </location>
</feature>
<keyword evidence="1" id="KW-0479">Metal-binding</keyword>
<gene>
    <name evidence="7" type="ORF">FEM48_Zijuj10G0012300</name>
</gene>
<evidence type="ECO:0000256" key="5">
    <source>
        <dbReference type="SAM" id="Coils"/>
    </source>
</evidence>
<keyword evidence="4" id="KW-0862">Zinc</keyword>